<sequence>MKVVLSGYYGFNNIGDEAILLSIISALKEQKPDIDIVVLSNDPEFTKRTYGVDAINRWQMKDVFAVLKTSDGLISGGGSLLQDKTGMKSIPYYTGIMMLARMADKPFFIYSQGMGPIDKSVSQFLTRMMLKKAGKITLRDTGSIQLLRDIGLRNEMELVPDPVLGFHLSEAKSDWYQQQGFTKPVLTVSVREWPTTTDFKKKIAEALDDFIRRGNEVVFIPMHDKHDDDTSREIFAMMNEKAYVAPYNASIEEKVSIIGLSDMLLAMRLHALIFAGIMNTPFLALSYDPKIDAFSEQANQPVFAHVDGEWTSEELAEALRRHLEALPQEKEKLAAAVGPLTAKAKDTAKQAIELFSR</sequence>
<dbReference type="GO" id="GO:0016740">
    <property type="term" value="F:transferase activity"/>
    <property type="evidence" value="ECO:0007669"/>
    <property type="project" value="UniProtKB-KW"/>
</dbReference>
<evidence type="ECO:0000259" key="1">
    <source>
        <dbReference type="Pfam" id="PF04230"/>
    </source>
</evidence>
<dbReference type="Proteomes" id="UP000077412">
    <property type="component" value="Chromosome"/>
</dbReference>
<dbReference type="KEGG" id="far:ABE41_017020"/>
<dbReference type="SUPFAM" id="SSF53756">
    <property type="entry name" value="UDP-Glycosyltransferase/glycogen phosphorylase"/>
    <property type="match status" value="1"/>
</dbReference>
<accession>A0A1B1Z8C7</accession>
<dbReference type="AlphaFoldDB" id="A0A1B1Z8C7"/>
<keyword evidence="2" id="KW-0808">Transferase</keyword>
<dbReference type="InterPro" id="IPR007345">
    <property type="entry name" value="Polysacch_pyruvyl_Trfase"/>
</dbReference>
<dbReference type="RefSeq" id="WP_066292922.1">
    <property type="nucleotide sequence ID" value="NZ_CP016761.1"/>
</dbReference>
<dbReference type="Pfam" id="PF04230">
    <property type="entry name" value="PS_pyruv_trans"/>
    <property type="match status" value="1"/>
</dbReference>
<dbReference type="PANTHER" id="PTHR36836">
    <property type="entry name" value="COLANIC ACID BIOSYNTHESIS PROTEIN WCAK"/>
    <property type="match status" value="1"/>
</dbReference>
<dbReference type="OrthoDB" id="3199616at2"/>
<dbReference type="STRING" id="255247.ABE41_017020"/>
<keyword evidence="3" id="KW-1185">Reference proteome</keyword>
<proteinExistence type="predicted"/>
<protein>
    <submittedName>
        <fullName evidence="2">Polysaccharide pyruvyl transferase CsaB</fullName>
    </submittedName>
</protein>
<dbReference type="NCBIfam" id="TIGR03609">
    <property type="entry name" value="S_layer_CsaB"/>
    <property type="match status" value="1"/>
</dbReference>
<reference evidence="2 3" key="1">
    <citation type="submission" date="2016-08" db="EMBL/GenBank/DDBJ databases">
        <title>Complete genome sequence of Fictibacillus arsenicus G25-54, a strain with toxicity to nematodes and a potential arsenic-resistance activity.</title>
        <authorList>
            <person name="Zheng Z."/>
        </authorList>
    </citation>
    <scope>NUCLEOTIDE SEQUENCE [LARGE SCALE GENOMIC DNA]</scope>
    <source>
        <strain evidence="2 3">G25-54</strain>
    </source>
</reference>
<dbReference type="InterPro" id="IPR019896">
    <property type="entry name" value="Polysacch_pyruvyl_Trfase_CsaB"/>
</dbReference>
<evidence type="ECO:0000313" key="2">
    <source>
        <dbReference type="EMBL" id="ANX13713.1"/>
    </source>
</evidence>
<evidence type="ECO:0000313" key="3">
    <source>
        <dbReference type="Proteomes" id="UP000077412"/>
    </source>
</evidence>
<dbReference type="EMBL" id="CP016761">
    <property type="protein sequence ID" value="ANX13713.1"/>
    <property type="molecule type" value="Genomic_DNA"/>
</dbReference>
<feature type="domain" description="Polysaccharide pyruvyl transferase" evidence="1">
    <location>
        <begin position="13"/>
        <end position="289"/>
    </location>
</feature>
<organism evidence="2 3">
    <name type="scientific">Fictibacillus arsenicus</name>
    <dbReference type="NCBI Taxonomy" id="255247"/>
    <lineage>
        <taxon>Bacteria</taxon>
        <taxon>Bacillati</taxon>
        <taxon>Bacillota</taxon>
        <taxon>Bacilli</taxon>
        <taxon>Bacillales</taxon>
        <taxon>Fictibacillaceae</taxon>
        <taxon>Fictibacillus</taxon>
    </lineage>
</organism>
<gene>
    <name evidence="2" type="ORF">ABE41_017020</name>
</gene>
<dbReference type="PANTHER" id="PTHR36836:SF1">
    <property type="entry name" value="COLANIC ACID BIOSYNTHESIS PROTEIN WCAK"/>
    <property type="match status" value="1"/>
</dbReference>
<name>A0A1B1Z8C7_9BACL</name>